<dbReference type="EMBL" id="JAXOFX010000003">
    <property type="protein sequence ID" value="MDZ5471249.1"/>
    <property type="molecule type" value="Genomic_DNA"/>
</dbReference>
<comment type="caution">
    <text evidence="13">The sequence shown here is derived from an EMBL/GenBank/DDBJ whole genome shotgun (WGS) entry which is preliminary data.</text>
</comment>
<dbReference type="CDD" id="cd11386">
    <property type="entry name" value="MCP_signal"/>
    <property type="match status" value="1"/>
</dbReference>
<dbReference type="InterPro" id="IPR003660">
    <property type="entry name" value="HAMP_dom"/>
</dbReference>
<dbReference type="SUPFAM" id="SSF103190">
    <property type="entry name" value="Sensory domain-like"/>
    <property type="match status" value="1"/>
</dbReference>
<evidence type="ECO:0000256" key="9">
    <source>
        <dbReference type="PROSITE-ProRule" id="PRU00284"/>
    </source>
</evidence>
<keyword evidence="14" id="KW-1185">Reference proteome</keyword>
<feature type="domain" description="Methyl-accepting transducer" evidence="11">
    <location>
        <begin position="401"/>
        <end position="671"/>
    </location>
</feature>
<evidence type="ECO:0000313" key="14">
    <source>
        <dbReference type="Proteomes" id="UP001290455"/>
    </source>
</evidence>
<keyword evidence="5 10" id="KW-1133">Transmembrane helix</keyword>
<gene>
    <name evidence="13" type="ORF">SM124_05770</name>
</gene>
<evidence type="ECO:0000256" key="8">
    <source>
        <dbReference type="ARBA" id="ARBA00029447"/>
    </source>
</evidence>
<organism evidence="13 14">
    <name type="scientific">Robertmurraya mangrovi</name>
    <dbReference type="NCBI Taxonomy" id="3098077"/>
    <lineage>
        <taxon>Bacteria</taxon>
        <taxon>Bacillati</taxon>
        <taxon>Bacillota</taxon>
        <taxon>Bacilli</taxon>
        <taxon>Bacillales</taxon>
        <taxon>Bacillaceae</taxon>
        <taxon>Robertmurraya</taxon>
    </lineage>
</organism>
<evidence type="ECO:0000256" key="4">
    <source>
        <dbReference type="ARBA" id="ARBA00022692"/>
    </source>
</evidence>
<dbReference type="RefSeq" id="WP_322445552.1">
    <property type="nucleotide sequence ID" value="NZ_JAXOFX010000003.1"/>
</dbReference>
<dbReference type="Gene3D" id="3.30.450.20">
    <property type="entry name" value="PAS domain"/>
    <property type="match status" value="2"/>
</dbReference>
<keyword evidence="2" id="KW-1003">Cell membrane</keyword>
<feature type="domain" description="HAMP" evidence="12">
    <location>
        <begin position="330"/>
        <end position="382"/>
    </location>
</feature>
<evidence type="ECO:0000259" key="11">
    <source>
        <dbReference type="PROSITE" id="PS50111"/>
    </source>
</evidence>
<dbReference type="PROSITE" id="PS50885">
    <property type="entry name" value="HAMP"/>
    <property type="match status" value="1"/>
</dbReference>
<keyword evidence="6 10" id="KW-0472">Membrane</keyword>
<comment type="similarity">
    <text evidence="8">Belongs to the methyl-accepting chemotaxis (MCP) protein family.</text>
</comment>
<evidence type="ECO:0000256" key="2">
    <source>
        <dbReference type="ARBA" id="ARBA00022475"/>
    </source>
</evidence>
<dbReference type="InterPro" id="IPR033479">
    <property type="entry name" value="dCache_1"/>
</dbReference>
<dbReference type="Proteomes" id="UP001290455">
    <property type="component" value="Unassembled WGS sequence"/>
</dbReference>
<dbReference type="Pfam" id="PF00015">
    <property type="entry name" value="MCPsignal"/>
    <property type="match status" value="1"/>
</dbReference>
<dbReference type="CDD" id="cd12912">
    <property type="entry name" value="PDC2_MCP_like"/>
    <property type="match status" value="1"/>
</dbReference>
<evidence type="ECO:0000256" key="10">
    <source>
        <dbReference type="SAM" id="Phobius"/>
    </source>
</evidence>
<evidence type="ECO:0000256" key="1">
    <source>
        <dbReference type="ARBA" id="ARBA00004651"/>
    </source>
</evidence>
<evidence type="ECO:0000256" key="7">
    <source>
        <dbReference type="ARBA" id="ARBA00023224"/>
    </source>
</evidence>
<dbReference type="Gene3D" id="1.10.287.950">
    <property type="entry name" value="Methyl-accepting chemotaxis protein"/>
    <property type="match status" value="1"/>
</dbReference>
<dbReference type="PANTHER" id="PTHR32089:SF112">
    <property type="entry name" value="LYSOZYME-LIKE PROTEIN-RELATED"/>
    <property type="match status" value="1"/>
</dbReference>
<comment type="subcellular location">
    <subcellularLocation>
        <location evidence="1">Cell membrane</location>
        <topology evidence="1">Multi-pass membrane protein</topology>
    </subcellularLocation>
</comment>
<accession>A0ABU5IVS0</accession>
<proteinExistence type="inferred from homology"/>
<dbReference type="Pfam" id="PF02743">
    <property type="entry name" value="dCache_1"/>
    <property type="match status" value="1"/>
</dbReference>
<sequence>MIKKIGTKIILSIFICSILTAAIVGGVGLYFSHSEVEKESTDKLLYMTKKYAGDLNLLMKDTASKVDGLSMAASSLIKSESLSDKKYLESLQNELGTTVKYFSEEAAGTIGGYIYLDVHKFNGVYGSWYVDETGEGNYVSQELGYVEEFTKSDESYDWYFDTLEKNTGLWSAPYTDEDLGAYVISYTRPLIKNGETIGVVGMDIRFDQIKEMVEGIKVYETGHAFLINESHQFLVHPKFKENEDLNKFGKETAKTVSEQMEKADAGIVDYKNKGKNEILGYEKLANGWFLCIAPVQEEINAGLDQLKTWFFFITVGSTILVFLIGSLIARTISKPITIVSKAMAEVASGDLKQDVPITTKDEIGVLSKSFNEMSHNLRELVSHVIDSAEKISSSSNELNQSTEQTSISIEQVTRSIQDIAEGSDTQISSIKIGHDTLQTVNDILNGVSAQSDEVTKVSVKTHHMALAGNVEVSKAITQINTIHTNIDQLSHIISDLDNKSKNIDSILSVIEDISNQTNLLALNASIEAARAGEHGKGFAVVAEEVRKLAEQSSKSSKEIGLYIQSIQGDIEKVVHAIDESMGEANNGIKVINEVGQTFNNIQSSVNGVTNQVQEVTNMVKKLNESSDLTNAIDQIGMIASKNAGETQMVSAAAEEQLALMEEVSAASNSLSDMAAYLHALTKKFNIK</sequence>
<evidence type="ECO:0000256" key="6">
    <source>
        <dbReference type="ARBA" id="ARBA00023136"/>
    </source>
</evidence>
<dbReference type="Gene3D" id="6.10.340.10">
    <property type="match status" value="1"/>
</dbReference>
<dbReference type="SMART" id="SM00304">
    <property type="entry name" value="HAMP"/>
    <property type="match status" value="1"/>
</dbReference>
<keyword evidence="4 10" id="KW-0812">Transmembrane</keyword>
<keyword evidence="3" id="KW-0145">Chemotaxis</keyword>
<evidence type="ECO:0000256" key="3">
    <source>
        <dbReference type="ARBA" id="ARBA00022500"/>
    </source>
</evidence>
<evidence type="ECO:0000313" key="13">
    <source>
        <dbReference type="EMBL" id="MDZ5471249.1"/>
    </source>
</evidence>
<feature type="transmembrane region" description="Helical" evidence="10">
    <location>
        <begin position="9"/>
        <end position="31"/>
    </location>
</feature>
<evidence type="ECO:0000256" key="5">
    <source>
        <dbReference type="ARBA" id="ARBA00022989"/>
    </source>
</evidence>
<dbReference type="CDD" id="cd06225">
    <property type="entry name" value="HAMP"/>
    <property type="match status" value="1"/>
</dbReference>
<dbReference type="CDD" id="cd12913">
    <property type="entry name" value="PDC1_MCP_like"/>
    <property type="match status" value="1"/>
</dbReference>
<dbReference type="SUPFAM" id="SSF58104">
    <property type="entry name" value="Methyl-accepting chemotaxis protein (MCP) signaling domain"/>
    <property type="match status" value="1"/>
</dbReference>
<protein>
    <submittedName>
        <fullName evidence="13">Methyl-accepting chemotaxis protein</fullName>
    </submittedName>
</protein>
<dbReference type="InterPro" id="IPR029151">
    <property type="entry name" value="Sensor-like_sf"/>
</dbReference>
<keyword evidence="7 9" id="KW-0807">Transducer</keyword>
<dbReference type="SMART" id="SM00283">
    <property type="entry name" value="MA"/>
    <property type="match status" value="1"/>
</dbReference>
<evidence type="ECO:0000259" key="12">
    <source>
        <dbReference type="PROSITE" id="PS50885"/>
    </source>
</evidence>
<dbReference type="PROSITE" id="PS50111">
    <property type="entry name" value="CHEMOTAXIS_TRANSDUC_2"/>
    <property type="match status" value="1"/>
</dbReference>
<dbReference type="PANTHER" id="PTHR32089">
    <property type="entry name" value="METHYL-ACCEPTING CHEMOTAXIS PROTEIN MCPB"/>
    <property type="match status" value="1"/>
</dbReference>
<dbReference type="Pfam" id="PF00672">
    <property type="entry name" value="HAMP"/>
    <property type="match status" value="1"/>
</dbReference>
<dbReference type="InterPro" id="IPR004089">
    <property type="entry name" value="MCPsignal_dom"/>
</dbReference>
<feature type="transmembrane region" description="Helical" evidence="10">
    <location>
        <begin position="309"/>
        <end position="329"/>
    </location>
</feature>
<name>A0ABU5IVS0_9BACI</name>
<reference evidence="13 14" key="1">
    <citation type="submission" date="2023-11" db="EMBL/GenBank/DDBJ databases">
        <title>Bacillus jintuensis, isolated from a mudflat on the Beibu Gulf coast.</title>
        <authorList>
            <person name="Li M."/>
        </authorList>
    </citation>
    <scope>NUCLEOTIDE SEQUENCE [LARGE SCALE GENOMIC DNA]</scope>
    <source>
        <strain evidence="13 14">31A1R</strain>
    </source>
</reference>